<reference evidence="2 3" key="1">
    <citation type="submission" date="2018-02" db="EMBL/GenBank/DDBJ databases">
        <title>Genomic Encyclopedia of Archaeal and Bacterial Type Strains, Phase II (KMG-II): from individual species to whole genera.</title>
        <authorList>
            <person name="Goeker M."/>
        </authorList>
    </citation>
    <scope>NUCLEOTIDE SEQUENCE [LARGE SCALE GENOMIC DNA]</scope>
    <source>
        <strain evidence="2 3">DSM 29526</strain>
    </source>
</reference>
<evidence type="ECO:0000259" key="1">
    <source>
        <dbReference type="Pfam" id="PF04248"/>
    </source>
</evidence>
<accession>A0A2S6I2K5</accession>
<dbReference type="Proteomes" id="UP000237662">
    <property type="component" value="Unassembled WGS sequence"/>
</dbReference>
<dbReference type="EMBL" id="PTJC01000006">
    <property type="protein sequence ID" value="PPK85398.1"/>
    <property type="molecule type" value="Genomic_DNA"/>
</dbReference>
<keyword evidence="3" id="KW-1185">Reference proteome</keyword>
<dbReference type="AlphaFoldDB" id="A0A2S6I2K5"/>
<dbReference type="InterPro" id="IPR007361">
    <property type="entry name" value="DUF427"/>
</dbReference>
<name>A0A2S6I2K5_9BACT</name>
<dbReference type="Gene3D" id="2.170.150.40">
    <property type="entry name" value="Domain of unknown function (DUF427)"/>
    <property type="match status" value="1"/>
</dbReference>
<comment type="caution">
    <text evidence="2">The sequence shown here is derived from an EMBL/GenBank/DDBJ whole genome shotgun (WGS) entry which is preliminary data.</text>
</comment>
<dbReference type="Pfam" id="PF04248">
    <property type="entry name" value="NTP_transf_9"/>
    <property type="match status" value="1"/>
</dbReference>
<gene>
    <name evidence="2" type="ORF">CLV84_2294</name>
</gene>
<dbReference type="PANTHER" id="PTHR34310:SF5">
    <property type="entry name" value="DUF427 DOMAIN PROTEIN (AFU_ORTHOLOGUE AFUA_3G02220)"/>
    <property type="match status" value="1"/>
</dbReference>
<dbReference type="RefSeq" id="WP_104419900.1">
    <property type="nucleotide sequence ID" value="NZ_PTJC01000006.1"/>
</dbReference>
<proteinExistence type="predicted"/>
<sequence>MMQASWNGRIVAHSAETKVVEGNHYFPPQSLNRQFFSDSATTSHCGWKGDCNYYNLEVDGKSNPDAAWYYPEPYDRAEHIRGHVAFWKGVKVEEI</sequence>
<dbReference type="InterPro" id="IPR038694">
    <property type="entry name" value="DUF427_sf"/>
</dbReference>
<feature type="domain" description="DUF427" evidence="1">
    <location>
        <begin position="2"/>
        <end position="88"/>
    </location>
</feature>
<protein>
    <submittedName>
        <fullName evidence="2">Uncharacterized protein (DUF427 family)</fullName>
    </submittedName>
</protein>
<dbReference type="OrthoDB" id="119916at2"/>
<dbReference type="PANTHER" id="PTHR34310">
    <property type="entry name" value="DUF427 DOMAIN PROTEIN (AFU_ORTHOLOGUE AFUA_3G02220)"/>
    <property type="match status" value="1"/>
</dbReference>
<evidence type="ECO:0000313" key="3">
    <source>
        <dbReference type="Proteomes" id="UP000237662"/>
    </source>
</evidence>
<evidence type="ECO:0000313" key="2">
    <source>
        <dbReference type="EMBL" id="PPK85398.1"/>
    </source>
</evidence>
<organism evidence="2 3">
    <name type="scientific">Neolewinella xylanilytica</name>
    <dbReference type="NCBI Taxonomy" id="1514080"/>
    <lineage>
        <taxon>Bacteria</taxon>
        <taxon>Pseudomonadati</taxon>
        <taxon>Bacteroidota</taxon>
        <taxon>Saprospiria</taxon>
        <taxon>Saprospirales</taxon>
        <taxon>Lewinellaceae</taxon>
        <taxon>Neolewinella</taxon>
    </lineage>
</organism>